<protein>
    <submittedName>
        <fullName evidence="1">IPExxxVDY family protein</fullName>
    </submittedName>
</protein>
<proteinExistence type="predicted"/>
<name>A0A9X1I064_9FLAO</name>
<dbReference type="RefSeq" id="WP_226541693.1">
    <property type="nucleotide sequence ID" value="NZ_JAJAPW010000002.1"/>
</dbReference>
<evidence type="ECO:0000313" key="1">
    <source>
        <dbReference type="EMBL" id="MCB4798168.1"/>
    </source>
</evidence>
<comment type="caution">
    <text evidence="1">The sequence shown here is derived from an EMBL/GenBank/DDBJ whole genome shotgun (WGS) entry which is preliminary data.</text>
</comment>
<gene>
    <name evidence="1" type="ORF">LG649_04890</name>
</gene>
<dbReference type="Proteomes" id="UP001139199">
    <property type="component" value="Unassembled WGS sequence"/>
</dbReference>
<keyword evidence="2" id="KW-1185">Reference proteome</keyword>
<organism evidence="1 2">
    <name type="scientific">Neotamlana laminarinivorans</name>
    <dbReference type="NCBI Taxonomy" id="2883124"/>
    <lineage>
        <taxon>Bacteria</taxon>
        <taxon>Pseudomonadati</taxon>
        <taxon>Bacteroidota</taxon>
        <taxon>Flavobacteriia</taxon>
        <taxon>Flavobacteriales</taxon>
        <taxon>Flavobacteriaceae</taxon>
        <taxon>Neotamlana</taxon>
    </lineage>
</organism>
<evidence type="ECO:0000313" key="2">
    <source>
        <dbReference type="Proteomes" id="UP001139199"/>
    </source>
</evidence>
<sequence length="161" mass="18575">MAVHKLILDDAFSEAQFTLIAIHCNLEDYRLAYLLNKNLSISLIRKPSDLQFNKGAVSYSIYNWDDENQQVAWHLVSNLCKTEVLQDLDLNSLFKNQQKVIKSSYLLPEFKTVNYFLKIDFEFSAAKLKLLVNNILKIPHIATAYGINMNDIKSKDNLIFS</sequence>
<dbReference type="NCBIfam" id="NF033205">
    <property type="entry name" value="IPExxxVDY"/>
    <property type="match status" value="1"/>
</dbReference>
<dbReference type="InterPro" id="IPR047690">
    <property type="entry name" value="IPExxxVDY_fam"/>
</dbReference>
<dbReference type="AlphaFoldDB" id="A0A9X1I064"/>
<dbReference type="EMBL" id="JAJAPW010000002">
    <property type="protein sequence ID" value="MCB4798168.1"/>
    <property type="molecule type" value="Genomic_DNA"/>
</dbReference>
<reference evidence="1" key="1">
    <citation type="submission" date="2021-10" db="EMBL/GenBank/DDBJ databases">
        <title>Tamlana sargassums sp. nov., and Tamlana laminarinivorans sp. nov., two new bacteria isolated from the brown alga.</title>
        <authorList>
            <person name="Li J."/>
        </authorList>
    </citation>
    <scope>NUCLEOTIDE SEQUENCE</scope>
    <source>
        <strain evidence="1">PT2-4</strain>
    </source>
</reference>
<accession>A0A9X1I064</accession>